<dbReference type="PANTHER" id="PTHR13388:SF4">
    <property type="entry name" value="TRANSMEMBRANE PROTEIN 132C"/>
    <property type="match status" value="1"/>
</dbReference>
<dbReference type="Pfam" id="PF15706">
    <property type="entry name" value="TMEM132_C"/>
    <property type="match status" value="1"/>
</dbReference>
<keyword evidence="2" id="KW-1133">Transmembrane helix</keyword>
<evidence type="ECO:0000259" key="4">
    <source>
        <dbReference type="Pfam" id="PF23486"/>
    </source>
</evidence>
<dbReference type="InterPro" id="IPR055423">
    <property type="entry name" value="Ig_TMEM132_5th"/>
</dbReference>
<gene>
    <name evidence="6" type="ORF">ACEWY4_012287</name>
</gene>
<dbReference type="AlphaFoldDB" id="A0ABD1K027"/>
<evidence type="ECO:0000259" key="5">
    <source>
        <dbReference type="Pfam" id="PF23487"/>
    </source>
</evidence>
<comment type="caution">
    <text evidence="6">The sequence shown here is derived from an EMBL/GenBank/DDBJ whole genome shotgun (WGS) entry which is preliminary data.</text>
</comment>
<feature type="compositionally biased region" description="Low complexity" evidence="1">
    <location>
        <begin position="420"/>
        <end position="432"/>
    </location>
</feature>
<dbReference type="Pfam" id="PF23487">
    <property type="entry name" value="Ig_TMEM132_6th"/>
    <property type="match status" value="1"/>
</dbReference>
<keyword evidence="2" id="KW-0812">Transmembrane</keyword>
<keyword evidence="7" id="KW-1185">Reference proteome</keyword>
<feature type="compositionally biased region" description="Acidic residues" evidence="1">
    <location>
        <begin position="471"/>
        <end position="482"/>
    </location>
</feature>
<sequence>MPAVIATTTATAAAAAAAVTGSQQCHRHLVLLEALSCATPASGRQATSFSLRQLLIVQPLGCSAAASVVVMGAICLAVDSHDPRGFWEIESARDSDDEDEDERGRGRSCTLQYQNAMLRVLTHFVAESAEPRGQLTYMLGSDWHVDITGLVWDFLKVEDPRVVRLQEGRRLVGLDTGMTAIQQVLSPLSDSILAERTVRVLEERVSITELGLQLVSSLSLSLQLSPGSNRAVLATATTQEELSNLKQEALISVWLQFSDGSAAPLDLYDPGTFQLSAVSLDESVLQVQTQTQTQRSLGNSGSGTGGVGILAGTDMASSSTHRWPIIVAQAEGQGMLLRAELSVPETCQRYKPRRATLATGTCHVQVRFGPPEPPEGAEDGGGGRGGRAMNHPPQRRPPSVTSASVRYGSAVSDTSDTVMRRFGTTPTSTTRTDILRRPGGDKLSDDGSQPPIDFADFPAQVDIPRGRNVDGEDDSGLGEEDLLQTPRGLSDLEIGMYALLGVFCLAILVFLINCVSYTLKYPHKELGGEEGPEGGAAGPHAHDWVWLGSEAAEFGLSHRDDDSSLSVMVMDSNLGALEEGSQLLNGGGVGGMGVAGLQKHIQGQVHRSPDGSVGGGGGDGGGGGKEVKGDSPTSKRKRVKFTTFSTVATAERGSPASESLGSGTGMGGDIQWVCRDVELNDSKELRNYMERLSDGVLRDAV</sequence>
<organism evidence="6 7">
    <name type="scientific">Coilia grayii</name>
    <name type="common">Gray's grenadier anchovy</name>
    <dbReference type="NCBI Taxonomy" id="363190"/>
    <lineage>
        <taxon>Eukaryota</taxon>
        <taxon>Metazoa</taxon>
        <taxon>Chordata</taxon>
        <taxon>Craniata</taxon>
        <taxon>Vertebrata</taxon>
        <taxon>Euteleostomi</taxon>
        <taxon>Actinopterygii</taxon>
        <taxon>Neopterygii</taxon>
        <taxon>Teleostei</taxon>
        <taxon>Clupei</taxon>
        <taxon>Clupeiformes</taxon>
        <taxon>Clupeoidei</taxon>
        <taxon>Engraulidae</taxon>
        <taxon>Coilinae</taxon>
        <taxon>Coilia</taxon>
    </lineage>
</organism>
<dbReference type="InterPro" id="IPR055424">
    <property type="entry name" value="Ig_TMEM132_6th"/>
</dbReference>
<dbReference type="Proteomes" id="UP001591681">
    <property type="component" value="Unassembled WGS sequence"/>
</dbReference>
<dbReference type="Pfam" id="PF23486">
    <property type="entry name" value="Ig_TMEM132_5th"/>
    <property type="match status" value="1"/>
</dbReference>
<keyword evidence="2" id="KW-0472">Membrane</keyword>
<proteinExistence type="predicted"/>
<feature type="domain" description="Transmembrane protein TMEM132 fifth" evidence="4">
    <location>
        <begin position="91"/>
        <end position="205"/>
    </location>
</feature>
<evidence type="ECO:0000256" key="1">
    <source>
        <dbReference type="SAM" id="MobiDB-lite"/>
    </source>
</evidence>
<protein>
    <recommendedName>
        <fullName evidence="8">Transmembrane protein 132C</fullName>
    </recommendedName>
</protein>
<evidence type="ECO:0000313" key="7">
    <source>
        <dbReference type="Proteomes" id="UP001591681"/>
    </source>
</evidence>
<evidence type="ECO:0008006" key="8">
    <source>
        <dbReference type="Google" id="ProtNLM"/>
    </source>
</evidence>
<feature type="region of interest" description="Disordered" evidence="1">
    <location>
        <begin position="365"/>
        <end position="482"/>
    </location>
</feature>
<feature type="transmembrane region" description="Helical" evidence="2">
    <location>
        <begin position="494"/>
        <end position="515"/>
    </location>
</feature>
<dbReference type="InterPro" id="IPR031436">
    <property type="entry name" value="TMEM132_C"/>
</dbReference>
<feature type="compositionally biased region" description="Gly residues" evidence="1">
    <location>
        <begin position="612"/>
        <end position="624"/>
    </location>
</feature>
<evidence type="ECO:0000259" key="3">
    <source>
        <dbReference type="Pfam" id="PF15706"/>
    </source>
</evidence>
<dbReference type="InterPro" id="IPR026307">
    <property type="entry name" value="TMEM132"/>
</dbReference>
<dbReference type="PANTHER" id="PTHR13388">
    <property type="entry name" value="DETONATOR, ISOFORM E"/>
    <property type="match status" value="1"/>
</dbReference>
<feature type="domain" description="Transmembrane protein TMEM132 sixth" evidence="5">
    <location>
        <begin position="206"/>
        <end position="294"/>
    </location>
</feature>
<name>A0ABD1K027_9TELE</name>
<evidence type="ECO:0000313" key="6">
    <source>
        <dbReference type="EMBL" id="KAL2092489.1"/>
    </source>
</evidence>
<dbReference type="EMBL" id="JBHFQA010000010">
    <property type="protein sequence ID" value="KAL2092489.1"/>
    <property type="molecule type" value="Genomic_DNA"/>
</dbReference>
<evidence type="ECO:0000256" key="2">
    <source>
        <dbReference type="SAM" id="Phobius"/>
    </source>
</evidence>
<feature type="compositionally biased region" description="Basic and acidic residues" evidence="1">
    <location>
        <begin position="433"/>
        <end position="445"/>
    </location>
</feature>
<feature type="region of interest" description="Disordered" evidence="1">
    <location>
        <begin position="603"/>
        <end position="640"/>
    </location>
</feature>
<feature type="domain" description="Transmembrane protein TMEM132 C-terminal" evidence="3">
    <location>
        <begin position="476"/>
        <end position="551"/>
    </location>
</feature>
<reference evidence="6 7" key="1">
    <citation type="submission" date="2024-09" db="EMBL/GenBank/DDBJ databases">
        <title>A chromosome-level genome assembly of Gray's grenadier anchovy, Coilia grayii.</title>
        <authorList>
            <person name="Fu Z."/>
        </authorList>
    </citation>
    <scope>NUCLEOTIDE SEQUENCE [LARGE SCALE GENOMIC DNA]</scope>
    <source>
        <strain evidence="6">G4</strain>
        <tissue evidence="6">Muscle</tissue>
    </source>
</reference>
<accession>A0ABD1K027</accession>